<sequence>VEVQHIAKKEMTYIRSSQRPISRGVPQGSVLGPVIFILFTNDLPSHISPYGRSFMYADDTVVVSDNKSLEVLEVDSFIALNNALEYCHNNDLVFNEDKTKQLMFGSQKNNIVGLPNLKTNNSTLHLGVVIDDGLTWREHVDSLCHRLNNYFRN</sequence>
<dbReference type="InterPro" id="IPR043502">
    <property type="entry name" value="DNA/RNA_pol_sf"/>
</dbReference>
<reference evidence="2" key="1">
    <citation type="submission" date="2015-11" db="EMBL/GenBank/DDBJ databases">
        <title>De novo transcriptome assembly of four potential Pierce s Disease insect vectors from Arizona vineyards.</title>
        <authorList>
            <person name="Tassone E.E."/>
        </authorList>
    </citation>
    <scope>NUCLEOTIDE SEQUENCE</scope>
</reference>
<evidence type="ECO:0000259" key="1">
    <source>
        <dbReference type="PROSITE" id="PS50878"/>
    </source>
</evidence>
<dbReference type="InterPro" id="IPR000477">
    <property type="entry name" value="RT_dom"/>
</dbReference>
<dbReference type="Pfam" id="PF00078">
    <property type="entry name" value="RVT_1"/>
    <property type="match status" value="1"/>
</dbReference>
<evidence type="ECO:0000313" key="2">
    <source>
        <dbReference type="EMBL" id="JAT31284.1"/>
    </source>
</evidence>
<organism evidence="2">
    <name type="scientific">Graphocephala atropunctata</name>
    <dbReference type="NCBI Taxonomy" id="36148"/>
    <lineage>
        <taxon>Eukaryota</taxon>
        <taxon>Metazoa</taxon>
        <taxon>Ecdysozoa</taxon>
        <taxon>Arthropoda</taxon>
        <taxon>Hexapoda</taxon>
        <taxon>Insecta</taxon>
        <taxon>Pterygota</taxon>
        <taxon>Neoptera</taxon>
        <taxon>Paraneoptera</taxon>
        <taxon>Hemiptera</taxon>
        <taxon>Auchenorrhyncha</taxon>
        <taxon>Membracoidea</taxon>
        <taxon>Cicadellidae</taxon>
        <taxon>Cicadellinae</taxon>
        <taxon>Cicadellini</taxon>
        <taxon>Graphocephala</taxon>
    </lineage>
</organism>
<proteinExistence type="predicted"/>
<gene>
    <name evidence="2" type="ORF">g.53981</name>
</gene>
<feature type="non-terminal residue" evidence="2">
    <location>
        <position position="1"/>
    </location>
</feature>
<feature type="domain" description="Reverse transcriptase" evidence="1">
    <location>
        <begin position="1"/>
        <end position="130"/>
    </location>
</feature>
<protein>
    <recommendedName>
        <fullName evidence="1">Reverse transcriptase domain-containing protein</fullName>
    </recommendedName>
</protein>
<name>A0A1B6M5W6_9HEMI</name>
<accession>A0A1B6M5W6</accession>
<dbReference type="PANTHER" id="PTHR33332">
    <property type="entry name" value="REVERSE TRANSCRIPTASE DOMAIN-CONTAINING PROTEIN"/>
    <property type="match status" value="1"/>
</dbReference>
<dbReference type="AlphaFoldDB" id="A0A1B6M5W6"/>
<dbReference type="GO" id="GO:0071897">
    <property type="term" value="P:DNA biosynthetic process"/>
    <property type="evidence" value="ECO:0007669"/>
    <property type="project" value="UniProtKB-ARBA"/>
</dbReference>
<dbReference type="EMBL" id="GEBQ01008693">
    <property type="protein sequence ID" value="JAT31284.1"/>
    <property type="molecule type" value="Transcribed_RNA"/>
</dbReference>
<dbReference type="PROSITE" id="PS50878">
    <property type="entry name" value="RT_POL"/>
    <property type="match status" value="1"/>
</dbReference>
<dbReference type="SUPFAM" id="SSF56672">
    <property type="entry name" value="DNA/RNA polymerases"/>
    <property type="match status" value="1"/>
</dbReference>